<dbReference type="OrthoDB" id="9794148at2"/>
<comment type="similarity">
    <text evidence="1">Belongs to the flagella basal body rod proteins family.</text>
</comment>
<keyword evidence="4" id="KW-0966">Cell projection</keyword>
<comment type="subcellular location">
    <subcellularLocation>
        <location evidence="2">Bacterial flagellum basal body</location>
    </subcellularLocation>
</comment>
<feature type="domain" description="Flagellar basal-body/hook protein C-terminal" evidence="3">
    <location>
        <begin position="104"/>
        <end position="147"/>
    </location>
</feature>
<keyword evidence="4" id="KW-0969">Cilium</keyword>
<dbReference type="Proteomes" id="UP000218022">
    <property type="component" value="Unassembled WGS sequence"/>
</dbReference>
<keyword evidence="2" id="KW-0975">Bacterial flagellum</keyword>
<dbReference type="RefSeq" id="WP_096725635.1">
    <property type="nucleotide sequence ID" value="NZ_MTZV01000006.1"/>
</dbReference>
<sequence>MDYTQAFAISAAGMSVERTRVDVAALNLANADTIQTADGVSYRPMRVIARSIATQGSGAFAAEVNQGLTDNRLSAIGLPQADVEPQTVEPRLVYEPGHPFANKKGFVSYPGVDPATEMVTLTRALRAYEANVVAMNTARTLALKALDIGSSS</sequence>
<organism evidence="4 5">
    <name type="scientific">Paraburkholderia acidicola</name>
    <dbReference type="NCBI Taxonomy" id="1912599"/>
    <lineage>
        <taxon>Bacteria</taxon>
        <taxon>Pseudomonadati</taxon>
        <taxon>Pseudomonadota</taxon>
        <taxon>Betaproteobacteria</taxon>
        <taxon>Burkholderiales</taxon>
        <taxon>Burkholderiaceae</taxon>
        <taxon>Paraburkholderia</taxon>
    </lineage>
</organism>
<dbReference type="Pfam" id="PF06429">
    <property type="entry name" value="Flg_bbr_C"/>
    <property type="match status" value="1"/>
</dbReference>
<dbReference type="EMBL" id="MTZV01000006">
    <property type="protein sequence ID" value="PCE23728.1"/>
    <property type="molecule type" value="Genomic_DNA"/>
</dbReference>
<protein>
    <recommendedName>
        <fullName evidence="2">Flagellar basal-body rod protein FlgC</fullName>
    </recommendedName>
</protein>
<dbReference type="InterPro" id="IPR006299">
    <property type="entry name" value="FlgC"/>
</dbReference>
<gene>
    <name evidence="4" type="ORF">BWP39_29045</name>
</gene>
<dbReference type="NCBIfam" id="TIGR01395">
    <property type="entry name" value="FlgC"/>
    <property type="match status" value="1"/>
</dbReference>
<dbReference type="GO" id="GO:0071973">
    <property type="term" value="P:bacterial-type flagellum-dependent cell motility"/>
    <property type="evidence" value="ECO:0007669"/>
    <property type="project" value="UniProtKB-UniRule"/>
</dbReference>
<comment type="subunit">
    <text evidence="2">The basal body constitutes a major portion of the flagellar organelle and consists of four rings (L,P,S, and M) mounted on a central rod. The rod consists of about 26 subunits of FlgG in the distal portion, and FlgB, FlgC and FlgF are thought to build up the proximal portion of the rod with about 6 subunits each.</text>
</comment>
<evidence type="ECO:0000259" key="3">
    <source>
        <dbReference type="Pfam" id="PF06429"/>
    </source>
</evidence>
<evidence type="ECO:0000256" key="2">
    <source>
        <dbReference type="RuleBase" id="RU362062"/>
    </source>
</evidence>
<keyword evidence="4" id="KW-0282">Flagellum</keyword>
<dbReference type="AlphaFoldDB" id="A0A2A4ETK4"/>
<name>A0A2A4ETK4_9BURK</name>
<evidence type="ECO:0000256" key="1">
    <source>
        <dbReference type="ARBA" id="ARBA00009677"/>
    </source>
</evidence>
<dbReference type="InterPro" id="IPR010930">
    <property type="entry name" value="Flg_bb/hook_C_dom"/>
</dbReference>
<dbReference type="GO" id="GO:0030694">
    <property type="term" value="C:bacterial-type flagellum basal body, rod"/>
    <property type="evidence" value="ECO:0007669"/>
    <property type="project" value="UniProtKB-UniRule"/>
</dbReference>
<comment type="caution">
    <text evidence="4">The sequence shown here is derived from an EMBL/GenBank/DDBJ whole genome shotgun (WGS) entry which is preliminary data.</text>
</comment>
<accession>A0A2A4ETK4</accession>
<proteinExistence type="inferred from homology"/>
<evidence type="ECO:0000313" key="4">
    <source>
        <dbReference type="EMBL" id="PCE23728.1"/>
    </source>
</evidence>
<evidence type="ECO:0000313" key="5">
    <source>
        <dbReference type="Proteomes" id="UP000218022"/>
    </source>
</evidence>
<reference evidence="4 5" key="1">
    <citation type="submission" date="2017-01" db="EMBL/GenBank/DDBJ databases">
        <title>Whole-Genome Shotgun Sequencing of Two beta-Proteobacterial Species in Search of the Bulgecin Biosynthetic Cluster.</title>
        <authorList>
            <person name="Horsman M.E."/>
            <person name="Marous D.R."/>
            <person name="Li R."/>
            <person name="Oliver R.A."/>
            <person name="Byun B."/>
            <person name="Emrich S.J."/>
            <person name="Boggess B."/>
            <person name="Townsend C.A."/>
            <person name="Mobashery S."/>
        </authorList>
    </citation>
    <scope>NUCLEOTIDE SEQUENCE [LARGE SCALE GENOMIC DNA]</scope>
    <source>
        <strain evidence="4 5">ATCC 31363</strain>
    </source>
</reference>